<evidence type="ECO:0000256" key="2">
    <source>
        <dbReference type="ARBA" id="ARBA00022723"/>
    </source>
</evidence>
<dbReference type="InParanoid" id="F8QES5"/>
<organism evidence="5">
    <name type="scientific">Serpula lacrymans var. lacrymans (strain S7.3)</name>
    <name type="common">Dry rot fungus</name>
    <dbReference type="NCBI Taxonomy" id="936435"/>
    <lineage>
        <taxon>Eukaryota</taxon>
        <taxon>Fungi</taxon>
        <taxon>Dikarya</taxon>
        <taxon>Basidiomycota</taxon>
        <taxon>Agaricomycotina</taxon>
        <taxon>Agaricomycetes</taxon>
        <taxon>Agaricomycetidae</taxon>
        <taxon>Boletales</taxon>
        <taxon>Coniophorineae</taxon>
        <taxon>Serpulaceae</taxon>
        <taxon>Serpula</taxon>
    </lineage>
</organism>
<dbReference type="InterPro" id="IPR027806">
    <property type="entry name" value="HARBI1_dom"/>
</dbReference>
<dbReference type="AlphaFoldDB" id="F8QES5"/>
<reference evidence="5" key="1">
    <citation type="journal article" date="2011" name="Science">
        <title>The plant cell wall-decomposing machinery underlies the functional diversity of forest fungi.</title>
        <authorList>
            <person name="Eastwood D.C."/>
            <person name="Floudas D."/>
            <person name="Binder M."/>
            <person name="Majcherczyk A."/>
            <person name="Schneider P."/>
            <person name="Aerts A."/>
            <person name="Asiegbu F.O."/>
            <person name="Baker S.E."/>
            <person name="Barry K."/>
            <person name="Bendiksby M."/>
            <person name="Blumentritt M."/>
            <person name="Coutinho P.M."/>
            <person name="Cullen D."/>
            <person name="de Vries R.P."/>
            <person name="Gathman A."/>
            <person name="Goodell B."/>
            <person name="Henrissat B."/>
            <person name="Ihrmark K."/>
            <person name="Kauserud H."/>
            <person name="Kohler A."/>
            <person name="LaButti K."/>
            <person name="Lapidus A."/>
            <person name="Lavin J.L."/>
            <person name="Lee Y.-H."/>
            <person name="Lindquist E."/>
            <person name="Lilly W."/>
            <person name="Lucas S."/>
            <person name="Morin E."/>
            <person name="Murat C."/>
            <person name="Oguiza J.A."/>
            <person name="Park J."/>
            <person name="Pisabarro A.G."/>
            <person name="Riley R."/>
            <person name="Rosling A."/>
            <person name="Salamov A."/>
            <person name="Schmidt O."/>
            <person name="Schmutz J."/>
            <person name="Skrede I."/>
            <person name="Stenlid J."/>
            <person name="Wiebenga A."/>
            <person name="Xie X."/>
            <person name="Kuees U."/>
            <person name="Hibbett D.S."/>
            <person name="Hoffmeister D."/>
            <person name="Hoegberg N."/>
            <person name="Martin F."/>
            <person name="Grigoriev I.V."/>
            <person name="Watkinson S.C."/>
        </authorList>
    </citation>
    <scope>NUCLEOTIDE SEQUENCE [LARGE SCALE GENOMIC DNA]</scope>
    <source>
        <strain evidence="5">strain S7.3</strain>
    </source>
</reference>
<sequence>EVWFNRSSNYSLNTQLVVLLYNLCVIDYSLRHTGSVHDLYVFESTQITRDKTMFLEDGEWMWADSAYPVHS</sequence>
<feature type="domain" description="DDE Tnp4" evidence="3">
    <location>
        <begin position="2"/>
        <end position="70"/>
    </location>
</feature>
<evidence type="ECO:0000256" key="1">
    <source>
        <dbReference type="ARBA" id="ARBA00001968"/>
    </source>
</evidence>
<protein>
    <recommendedName>
        <fullName evidence="3">DDE Tnp4 domain-containing protein</fullName>
    </recommendedName>
</protein>
<feature type="non-terminal residue" evidence="4">
    <location>
        <position position="71"/>
    </location>
</feature>
<evidence type="ECO:0000259" key="3">
    <source>
        <dbReference type="Pfam" id="PF13359"/>
    </source>
</evidence>
<accession>F8QES5</accession>
<dbReference type="Proteomes" id="UP000008063">
    <property type="component" value="Unassembled WGS sequence"/>
</dbReference>
<dbReference type="OrthoDB" id="2687688at2759"/>
<name>F8QES5_SERL3</name>
<evidence type="ECO:0000313" key="5">
    <source>
        <dbReference type="Proteomes" id="UP000008063"/>
    </source>
</evidence>
<keyword evidence="2" id="KW-0479">Metal-binding</keyword>
<dbReference type="EMBL" id="GL945493">
    <property type="protein sequence ID" value="EGN93330.1"/>
    <property type="molecule type" value="Genomic_DNA"/>
</dbReference>
<comment type="cofactor">
    <cofactor evidence="1">
        <name>a divalent metal cation</name>
        <dbReference type="ChEBI" id="CHEBI:60240"/>
    </cofactor>
</comment>
<gene>
    <name evidence="4" type="ORF">SERLA73DRAFT_24708</name>
</gene>
<dbReference type="HOGENOM" id="CLU_185475_0_0_1"/>
<dbReference type="STRING" id="936435.F8QES5"/>
<feature type="non-terminal residue" evidence="4">
    <location>
        <position position="1"/>
    </location>
</feature>
<proteinExistence type="predicted"/>
<evidence type="ECO:0000313" key="4">
    <source>
        <dbReference type="EMBL" id="EGN93330.1"/>
    </source>
</evidence>
<keyword evidence="5" id="KW-1185">Reference proteome</keyword>
<dbReference type="Pfam" id="PF13359">
    <property type="entry name" value="DDE_Tnp_4"/>
    <property type="match status" value="1"/>
</dbReference>
<dbReference type="GO" id="GO:0046872">
    <property type="term" value="F:metal ion binding"/>
    <property type="evidence" value="ECO:0007669"/>
    <property type="project" value="UniProtKB-KW"/>
</dbReference>